<dbReference type="GO" id="GO:0005615">
    <property type="term" value="C:extracellular space"/>
    <property type="evidence" value="ECO:0007669"/>
    <property type="project" value="TreeGrafter"/>
</dbReference>
<name>A0A9N9X4I9_PHACE</name>
<evidence type="ECO:0000256" key="3">
    <source>
        <dbReference type="SAM" id="SignalP"/>
    </source>
</evidence>
<gene>
    <name evidence="5" type="ORF">PHAECO_LOCUS10170</name>
</gene>
<dbReference type="InterPro" id="IPR000618">
    <property type="entry name" value="Insect_cuticle"/>
</dbReference>
<evidence type="ECO:0000256" key="1">
    <source>
        <dbReference type="ARBA" id="ARBA00022460"/>
    </source>
</evidence>
<dbReference type="AlphaFoldDB" id="A0A9N9X4I9"/>
<dbReference type="Pfam" id="PF00078">
    <property type="entry name" value="RVT_1"/>
    <property type="match status" value="1"/>
</dbReference>
<dbReference type="PROSITE" id="PS51155">
    <property type="entry name" value="CHIT_BIND_RR_2"/>
    <property type="match status" value="1"/>
</dbReference>
<dbReference type="PRINTS" id="PR00947">
    <property type="entry name" value="CUTICLE"/>
</dbReference>
<evidence type="ECO:0000313" key="6">
    <source>
        <dbReference type="Proteomes" id="UP001153737"/>
    </source>
</evidence>
<dbReference type="InterPro" id="IPR000477">
    <property type="entry name" value="RT_dom"/>
</dbReference>
<dbReference type="Proteomes" id="UP001153737">
    <property type="component" value="Chromosome 6"/>
</dbReference>
<dbReference type="PROSITE" id="PS00233">
    <property type="entry name" value="CHIT_BIND_RR_1"/>
    <property type="match status" value="1"/>
</dbReference>
<organism evidence="5 6">
    <name type="scientific">Phaedon cochleariae</name>
    <name type="common">Mustard beetle</name>
    <dbReference type="NCBI Taxonomy" id="80249"/>
    <lineage>
        <taxon>Eukaryota</taxon>
        <taxon>Metazoa</taxon>
        <taxon>Ecdysozoa</taxon>
        <taxon>Arthropoda</taxon>
        <taxon>Hexapoda</taxon>
        <taxon>Insecta</taxon>
        <taxon>Pterygota</taxon>
        <taxon>Neoptera</taxon>
        <taxon>Endopterygota</taxon>
        <taxon>Coleoptera</taxon>
        <taxon>Polyphaga</taxon>
        <taxon>Cucujiformia</taxon>
        <taxon>Chrysomeloidea</taxon>
        <taxon>Chrysomelidae</taxon>
        <taxon>Chrysomelinae</taxon>
        <taxon>Chrysomelini</taxon>
        <taxon>Phaedon</taxon>
    </lineage>
</organism>
<dbReference type="Pfam" id="PF00379">
    <property type="entry name" value="Chitin_bind_4"/>
    <property type="match status" value="1"/>
</dbReference>
<evidence type="ECO:0000259" key="4">
    <source>
        <dbReference type="Pfam" id="PF00078"/>
    </source>
</evidence>
<feature type="signal peptide" evidence="3">
    <location>
        <begin position="1"/>
        <end position="17"/>
    </location>
</feature>
<dbReference type="OrthoDB" id="10071059at2759"/>
<reference evidence="5" key="2">
    <citation type="submission" date="2022-10" db="EMBL/GenBank/DDBJ databases">
        <authorList>
            <consortium name="ENA_rothamsted_submissions"/>
            <consortium name="culmorum"/>
            <person name="King R."/>
        </authorList>
    </citation>
    <scope>NUCLEOTIDE SEQUENCE</scope>
</reference>
<dbReference type="PANTHER" id="PTHR12236:SF95">
    <property type="entry name" value="CUTICULAR PROTEIN 76BD, ISOFORM C-RELATED"/>
    <property type="match status" value="1"/>
</dbReference>
<feature type="chain" id="PRO_5040219620" description="Reverse transcriptase domain-containing protein" evidence="3">
    <location>
        <begin position="18"/>
        <end position="274"/>
    </location>
</feature>
<dbReference type="GO" id="GO:0042302">
    <property type="term" value="F:structural constituent of cuticle"/>
    <property type="evidence" value="ECO:0007669"/>
    <property type="project" value="UniProtKB-UniRule"/>
</dbReference>
<accession>A0A9N9X4I9</accession>
<sequence length="274" mass="29131">MSSKVVVLAAFLAAASAAAVVDSGFHSPQYTFGYGVDDPYTGDSKSQVETRNGDIVQGSYSLNDPDGTRRTVDYTADPINGFQATVRKTPLVAAASVVAPAPLVAPVAATVVASAPTVAAAPAAALPTTAQVVAAAAPVSSTVSTTSTRIAHGVPTFANYGAPFDRQGAALRGVLFPLLWSLLVNDLLAILSIWEVDLQAYADDLVLLIRDKSKEMISYVLQDILNTIYEWCEKEEMSINPHKMVIVSFTRKRELENLRPPSINGSKIFGNHPR</sequence>
<reference evidence="5" key="1">
    <citation type="submission" date="2022-01" db="EMBL/GenBank/DDBJ databases">
        <authorList>
            <person name="King R."/>
        </authorList>
    </citation>
    <scope>NUCLEOTIDE SEQUENCE</scope>
</reference>
<keyword evidence="3" id="KW-0732">Signal</keyword>
<keyword evidence="1 2" id="KW-0193">Cuticle</keyword>
<protein>
    <recommendedName>
        <fullName evidence="4">Reverse transcriptase domain-containing protein</fullName>
    </recommendedName>
</protein>
<dbReference type="InterPro" id="IPR051217">
    <property type="entry name" value="Insect_Cuticle_Struc_Prot"/>
</dbReference>
<keyword evidence="6" id="KW-1185">Reference proteome</keyword>
<dbReference type="EMBL" id="OU896712">
    <property type="protein sequence ID" value="CAG9822713.1"/>
    <property type="molecule type" value="Genomic_DNA"/>
</dbReference>
<dbReference type="InterPro" id="IPR031311">
    <property type="entry name" value="CHIT_BIND_RR_consensus"/>
</dbReference>
<evidence type="ECO:0000313" key="5">
    <source>
        <dbReference type="EMBL" id="CAG9822713.1"/>
    </source>
</evidence>
<dbReference type="PANTHER" id="PTHR12236">
    <property type="entry name" value="STRUCTURAL CONTITUENT OF CUTICLE"/>
    <property type="match status" value="1"/>
</dbReference>
<evidence type="ECO:0000256" key="2">
    <source>
        <dbReference type="PROSITE-ProRule" id="PRU00497"/>
    </source>
</evidence>
<dbReference type="GO" id="GO:0031012">
    <property type="term" value="C:extracellular matrix"/>
    <property type="evidence" value="ECO:0007669"/>
    <property type="project" value="TreeGrafter"/>
</dbReference>
<proteinExistence type="predicted"/>
<feature type="domain" description="Reverse transcriptase" evidence="4">
    <location>
        <begin position="176"/>
        <end position="248"/>
    </location>
</feature>